<evidence type="ECO:0000256" key="7">
    <source>
        <dbReference type="ARBA" id="ARBA00023125"/>
    </source>
</evidence>
<dbReference type="EC" id="3.1.-.-" evidence="10"/>
<keyword evidence="1 10" id="KW-0540">Nuclease</keyword>
<feature type="binding site" evidence="10">
    <location>
        <position position="142"/>
    </location>
    <ligand>
        <name>Mn(2+)</name>
        <dbReference type="ChEBI" id="CHEBI:29035"/>
    </ligand>
</feature>
<comment type="subunit">
    <text evidence="9 10">Homodimer, forms a heterotetramer with a Cas2 homodimer.</text>
</comment>
<geneLocation type="plasmid" evidence="11 12">
    <name>pDATS03</name>
</geneLocation>
<evidence type="ECO:0000256" key="1">
    <source>
        <dbReference type="ARBA" id="ARBA00022722"/>
    </source>
</evidence>
<dbReference type="Gene3D" id="1.20.120.920">
    <property type="entry name" value="CRISPR-associated endonuclease Cas1, C-terminal domain"/>
    <property type="match status" value="1"/>
</dbReference>
<dbReference type="NCBIfam" id="TIGR00287">
    <property type="entry name" value="cas1"/>
    <property type="match status" value="1"/>
</dbReference>
<evidence type="ECO:0000313" key="11">
    <source>
        <dbReference type="EMBL" id="WDA60770.1"/>
    </source>
</evidence>
<dbReference type="CDD" id="cd09634">
    <property type="entry name" value="Cas1_I-II-III"/>
    <property type="match status" value="1"/>
</dbReference>
<protein>
    <recommendedName>
        <fullName evidence="10">CRISPR-associated endonuclease Cas1</fullName>
        <ecNumber evidence="10">3.1.-.-</ecNumber>
    </recommendedName>
</protein>
<dbReference type="EMBL" id="CP115168">
    <property type="protein sequence ID" value="WDA60770.1"/>
    <property type="molecule type" value="Genomic_DNA"/>
</dbReference>
<evidence type="ECO:0000256" key="2">
    <source>
        <dbReference type="ARBA" id="ARBA00022723"/>
    </source>
</evidence>
<comment type="function">
    <text evidence="10">CRISPR (clustered regularly interspaced short palindromic repeat), is an adaptive immune system that provides protection against mobile genetic elements (viruses, transposable elements and conjugative plasmids). CRISPR clusters contain spacers, sequences complementary to antecedent mobile elements, and target invading nucleic acids. CRISPR clusters are transcribed and processed into CRISPR RNA (crRNA). Acts as a dsDNA endonuclease. Involved in the integration of spacer DNA into the CRISPR cassette.</text>
</comment>
<dbReference type="InterPro" id="IPR042211">
    <property type="entry name" value="CRISPR-assoc_Cas1_N"/>
</dbReference>
<dbReference type="InterPro" id="IPR042206">
    <property type="entry name" value="CRISPR-assoc_Cas1_C"/>
</dbReference>
<evidence type="ECO:0000256" key="5">
    <source>
        <dbReference type="ARBA" id="ARBA00022842"/>
    </source>
</evidence>
<keyword evidence="5 10" id="KW-0460">Magnesium</keyword>
<keyword evidence="7 10" id="KW-0238">DNA-binding</keyword>
<dbReference type="InterPro" id="IPR050646">
    <property type="entry name" value="Cas1"/>
</dbReference>
<accession>A0ABY7V7I0</accession>
<comment type="cofactor">
    <cofactor evidence="10">
        <name>Mg(2+)</name>
        <dbReference type="ChEBI" id="CHEBI:18420"/>
    </cofactor>
    <cofactor evidence="10">
        <name>Mn(2+)</name>
        <dbReference type="ChEBI" id="CHEBI:29035"/>
    </cofactor>
</comment>
<dbReference type="RefSeq" id="WP_230285323.1">
    <property type="nucleotide sequence ID" value="NZ_BAABQT010000024.1"/>
</dbReference>
<keyword evidence="3 10" id="KW-0255">Endonuclease</keyword>
<evidence type="ECO:0000256" key="8">
    <source>
        <dbReference type="ARBA" id="ARBA00023211"/>
    </source>
</evidence>
<reference evidence="11 12" key="1">
    <citation type="submission" date="2022-12" db="EMBL/GenBank/DDBJ databases">
        <title>Genome Sequence of Deinococcus aquaticus Type Strain PB314.</title>
        <authorList>
            <person name="Albert C."/>
            <person name="Hill J."/>
            <person name="Boren L."/>
            <person name="Scholz-Ng S."/>
            <person name="Fatema N."/>
            <person name="Grosso R."/>
            <person name="Soboslay E."/>
            <person name="Tuohy J."/>
        </authorList>
    </citation>
    <scope>NUCLEOTIDE SEQUENCE [LARGE SCALE GENOMIC DNA]</scope>
    <source>
        <strain evidence="11 12">PB-314</strain>
        <plasmid evidence="11 12">pDATS03</plasmid>
    </source>
</reference>
<evidence type="ECO:0000313" key="12">
    <source>
        <dbReference type="Proteomes" id="UP001217044"/>
    </source>
</evidence>
<dbReference type="Pfam" id="PF01867">
    <property type="entry name" value="Cas_Cas1"/>
    <property type="match status" value="1"/>
</dbReference>
<comment type="similarity">
    <text evidence="10">Belongs to the CRISPR-associated endonuclease Cas1 family.</text>
</comment>
<keyword evidence="8 10" id="KW-0464">Manganese</keyword>
<dbReference type="Proteomes" id="UP001217044">
    <property type="component" value="Plasmid pDATS03"/>
</dbReference>
<keyword evidence="12" id="KW-1185">Reference proteome</keyword>
<gene>
    <name evidence="10 11" type="primary">cas1</name>
    <name evidence="11" type="ORF">M8445_18230</name>
</gene>
<organism evidence="11 12">
    <name type="scientific">Deinococcus aquaticus</name>
    <dbReference type="NCBI Taxonomy" id="328692"/>
    <lineage>
        <taxon>Bacteria</taxon>
        <taxon>Thermotogati</taxon>
        <taxon>Deinococcota</taxon>
        <taxon>Deinococci</taxon>
        <taxon>Deinococcales</taxon>
        <taxon>Deinococcaceae</taxon>
        <taxon>Deinococcus</taxon>
    </lineage>
</organism>
<dbReference type="GO" id="GO:0004519">
    <property type="term" value="F:endonuclease activity"/>
    <property type="evidence" value="ECO:0007669"/>
    <property type="project" value="UniProtKB-KW"/>
</dbReference>
<keyword evidence="4 10" id="KW-0378">Hydrolase</keyword>
<evidence type="ECO:0000256" key="10">
    <source>
        <dbReference type="HAMAP-Rule" id="MF_01470"/>
    </source>
</evidence>
<name>A0ABY7V7I0_9DEIO</name>
<keyword evidence="2 10" id="KW-0479">Metal-binding</keyword>
<feature type="binding site" evidence="10">
    <location>
        <position position="221"/>
    </location>
    <ligand>
        <name>Mn(2+)</name>
        <dbReference type="ChEBI" id="CHEBI:29035"/>
    </ligand>
</feature>
<dbReference type="Gene3D" id="3.100.10.20">
    <property type="entry name" value="CRISPR-associated endonuclease Cas1, N-terminal domain"/>
    <property type="match status" value="1"/>
</dbReference>
<keyword evidence="6 10" id="KW-0051">Antiviral defense</keyword>
<dbReference type="InterPro" id="IPR002729">
    <property type="entry name" value="CRISPR-assoc_Cas1"/>
</dbReference>
<feature type="binding site" evidence="10">
    <location>
        <position position="206"/>
    </location>
    <ligand>
        <name>Mn(2+)</name>
        <dbReference type="ChEBI" id="CHEBI:29035"/>
    </ligand>
</feature>
<evidence type="ECO:0000256" key="3">
    <source>
        <dbReference type="ARBA" id="ARBA00022759"/>
    </source>
</evidence>
<dbReference type="PANTHER" id="PTHR34353:SF2">
    <property type="entry name" value="CRISPR-ASSOCIATED ENDONUCLEASE CAS1 1"/>
    <property type="match status" value="1"/>
</dbReference>
<proteinExistence type="inferred from homology"/>
<evidence type="ECO:0000256" key="4">
    <source>
        <dbReference type="ARBA" id="ARBA00022801"/>
    </source>
</evidence>
<evidence type="ECO:0000256" key="9">
    <source>
        <dbReference type="ARBA" id="ARBA00038592"/>
    </source>
</evidence>
<keyword evidence="11" id="KW-0614">Plasmid</keyword>
<dbReference type="PANTHER" id="PTHR34353">
    <property type="entry name" value="CRISPR-ASSOCIATED ENDONUCLEASE CAS1 1"/>
    <property type="match status" value="1"/>
</dbReference>
<sequence length="307" mass="31818">MTSVLVQTPGAAISARGGQLIVETKAGQHAVPLGHVTELIVVGNARISTAVIVDLAGRGVPVHVQARAGSVPFSVLGNVEGQVEALRAQVLAPAGARLRAARALVRAKVVNSAWVLRRLRCGVLDVPDIEAAGDEDALRGVEGAAARQYFAALAAALPGWEFGGRAYRPAPDPVNAALSFAYMLLLGQARVAVARAGLHPGLGTLHVPHGRRPALALDVMEPFRGPVCDLTVASLLRSGQLRVDGFEVRGGEVRLGAAGCAVVADAVAQRVAVWGVMGALQRQVGAVQRAWAGEEGSCWVWAPPVRA</sequence>
<dbReference type="HAMAP" id="MF_01470">
    <property type="entry name" value="Cas1"/>
    <property type="match status" value="1"/>
</dbReference>
<evidence type="ECO:0000256" key="6">
    <source>
        <dbReference type="ARBA" id="ARBA00023118"/>
    </source>
</evidence>